<dbReference type="Pfam" id="PF08751">
    <property type="entry name" value="TrwC"/>
    <property type="match status" value="1"/>
</dbReference>
<dbReference type="InterPro" id="IPR014862">
    <property type="entry name" value="TrwC"/>
</dbReference>
<dbReference type="CDD" id="cd18809">
    <property type="entry name" value="SF1_C_RecD"/>
    <property type="match status" value="1"/>
</dbReference>
<keyword evidence="3" id="KW-1185">Reference proteome</keyword>
<dbReference type="Pfam" id="PF13604">
    <property type="entry name" value="AAA_30"/>
    <property type="match status" value="1"/>
</dbReference>
<proteinExistence type="predicted"/>
<dbReference type="NCBIfam" id="NF041492">
    <property type="entry name" value="MobF"/>
    <property type="match status" value="1"/>
</dbReference>
<dbReference type="Proteomes" id="UP000320209">
    <property type="component" value="Unassembled WGS sequence"/>
</dbReference>
<dbReference type="InterPro" id="IPR003593">
    <property type="entry name" value="AAA+_ATPase"/>
</dbReference>
<dbReference type="SUPFAM" id="SSF55464">
    <property type="entry name" value="Origin of replication-binding domain, RBD-like"/>
    <property type="match status" value="1"/>
</dbReference>
<dbReference type="InterPro" id="IPR050534">
    <property type="entry name" value="Coronavir_polyprotein_1ab"/>
</dbReference>
<dbReference type="PANTHER" id="PTHR43788">
    <property type="entry name" value="DNA2/NAM7 HELICASE FAMILY MEMBER"/>
    <property type="match status" value="1"/>
</dbReference>
<dbReference type="AlphaFoldDB" id="A0A543A8H1"/>
<sequence length="1179" mass="128435">MVVSMRVMHAGDGYKYLLKSVAAGDGNRALSTPLTRYYAEAGTPPGRWMGSGLPGVGGGRIRQGAQVTETQLALLIGAGRDPVTGEPLGRAYPEYKPTEERIADRVRHLDSNLSDDDRATETARIEAEEAAQSGRRAVAAYDFTFSVPKSVSVMWGVADANTQELLLAAHHAAVADVIDYMEREVAATRAGVANADGAVSQVGVEGIIAAAFDHWDSRAGDPQLHTHVVISNKVQAALDGRWRSLDSRPMHAAVTAVSAHYNAVLADRITGTFGLAWEQRGRDADRNPQWEIAGVDEALIKEFSNRSRSIEVEKNRMIDEYVARHGRRPSNATIVVFRARATLATRPEKQLRSLLDLTTEWRLRAGRLLRCDAMSWARGLTRPCLPAIVRAEQIPAELIEEIGRSVVAEVERKRSTWRHWNLWAEASRQTMHWRFPNAAEREYVVSKIVEAAEAHSVALTPPELTPSPPEYQMEDGTSVFRPRHATKYSSTAVMAAEGRLLERAESRTAPRLGPETVARAVRCNYQGRRITRNQADALESIANSSRLVDLLVGPAGAGKTTAMHALLTAWRREHGRGSVVGLAPSAAAADVLAGDLGIRCENTAKWLHEHTAGNVRLHRGQLVIIDEATLADTTTLDQITSLAAIAGAKVLLVGDWAQLQSVDAGGAFTLLAAARTDVPELAEVHRFRNEWERETSLDLRAGRLEAITAYARHDRLRDGTTDEMLEAAYTAWLNDQANGRASVLVTETTETVHALNARARAERILTGQTQASREVTLASGEPASVGDIVITRRNDRRLRSLRGAWVRNGDRWCIDDVGKDGTLVVSRRANHAATVILPADYVSEHVDLGYAITAHRAQGITVDTAHVLASSRTTRENLYVSMTRGRDANTAYVALDQPDDTHAGHPDDGETNAHTVLCGVLQHSSAELSAHQTITAEHETWSSIAQLAAEYDTIAAVAQRDRWADLVRRSGLTDSQADDVVAGDAFGPLTASLRRAEANGHAVDRLLPRLVAQRDLTDAEDVAAVLQYRLRLATNAKPTRRGVASAQRFIAGMIPEAIGEMPTAMREALDERRGLVEARAKALAETAVLERPAWTRRLGEPPTSPAVRRDWIAAVGTIAAYRDRYQITSDIPLGPGARSEAERADRTLALIAQRRAESLAVTLAADRAKPAASLQSGLR</sequence>
<gene>
    <name evidence="2" type="ORF">FB381_2727</name>
</gene>
<dbReference type="Gene3D" id="3.40.50.300">
    <property type="entry name" value="P-loop containing nucleotide triphosphate hydrolases"/>
    <property type="match status" value="2"/>
</dbReference>
<dbReference type="EMBL" id="VFOV01000001">
    <property type="protein sequence ID" value="TQL68829.1"/>
    <property type="molecule type" value="Genomic_DNA"/>
</dbReference>
<name>A0A543A8H1_9ACTN</name>
<dbReference type="SMART" id="SM00382">
    <property type="entry name" value="AAA"/>
    <property type="match status" value="1"/>
</dbReference>
<feature type="domain" description="AAA+ ATPase" evidence="1">
    <location>
        <begin position="545"/>
        <end position="697"/>
    </location>
</feature>
<dbReference type="SUPFAM" id="SSF52540">
    <property type="entry name" value="P-loop containing nucleoside triphosphate hydrolases"/>
    <property type="match status" value="2"/>
</dbReference>
<dbReference type="Gene3D" id="2.30.30.940">
    <property type="match status" value="1"/>
</dbReference>
<evidence type="ECO:0000313" key="2">
    <source>
        <dbReference type="EMBL" id="TQL68829.1"/>
    </source>
</evidence>
<comment type="caution">
    <text evidence="2">The sequence shown here is derived from an EMBL/GenBank/DDBJ whole genome shotgun (WGS) entry which is preliminary data.</text>
</comment>
<accession>A0A543A8H1</accession>
<evidence type="ECO:0000313" key="3">
    <source>
        <dbReference type="Proteomes" id="UP000320209"/>
    </source>
</evidence>
<dbReference type="InterPro" id="IPR027417">
    <property type="entry name" value="P-loop_NTPase"/>
</dbReference>
<dbReference type="RefSeq" id="WP_246088099.1">
    <property type="nucleotide sequence ID" value="NZ_VFOV01000001.1"/>
</dbReference>
<reference evidence="2 3" key="1">
    <citation type="submission" date="2019-06" db="EMBL/GenBank/DDBJ databases">
        <title>Sequencing the genomes of 1000 actinobacteria strains.</title>
        <authorList>
            <person name="Klenk H.-P."/>
        </authorList>
    </citation>
    <scope>NUCLEOTIDE SEQUENCE [LARGE SCALE GENOMIC DNA]</scope>
    <source>
        <strain evidence="2 3">DSM 25218</strain>
    </source>
</reference>
<organism evidence="2 3">
    <name type="scientific">Nocardioides albertanoniae</name>
    <dbReference type="NCBI Taxonomy" id="1175486"/>
    <lineage>
        <taxon>Bacteria</taxon>
        <taxon>Bacillati</taxon>
        <taxon>Actinomycetota</taxon>
        <taxon>Actinomycetes</taxon>
        <taxon>Propionibacteriales</taxon>
        <taxon>Nocardioidaceae</taxon>
        <taxon>Nocardioides</taxon>
    </lineage>
</organism>
<evidence type="ECO:0000259" key="1">
    <source>
        <dbReference type="SMART" id="SM00382"/>
    </source>
</evidence>
<protein>
    <submittedName>
        <fullName evidence="2">Conjugative relaxase-like TrwC/TraI family protein</fullName>
    </submittedName>
</protein>